<dbReference type="PANTHER" id="PTHR30015:SF7">
    <property type="entry name" value="TYPE IV METHYL-DIRECTED RESTRICTION ENZYME ECOKMRR"/>
    <property type="match status" value="1"/>
</dbReference>
<evidence type="ECO:0000259" key="1">
    <source>
        <dbReference type="Pfam" id="PF04471"/>
    </source>
</evidence>
<keyword evidence="2" id="KW-0540">Nuclease</keyword>
<feature type="domain" description="Restriction endonuclease type IV Mrr" evidence="1">
    <location>
        <begin position="239"/>
        <end position="355"/>
    </location>
</feature>
<organism evidence="2 3">
    <name type="scientific">Deinococcus radiophilus</name>
    <dbReference type="NCBI Taxonomy" id="32062"/>
    <lineage>
        <taxon>Bacteria</taxon>
        <taxon>Thermotogati</taxon>
        <taxon>Deinococcota</taxon>
        <taxon>Deinococci</taxon>
        <taxon>Deinococcales</taxon>
        <taxon>Deinococcaceae</taxon>
        <taxon>Deinococcus</taxon>
    </lineage>
</organism>
<keyword evidence="2" id="KW-0378">Hydrolase</keyword>
<dbReference type="GO" id="GO:0003677">
    <property type="term" value="F:DNA binding"/>
    <property type="evidence" value="ECO:0007669"/>
    <property type="project" value="InterPro"/>
</dbReference>
<dbReference type="OrthoDB" id="9803736at2"/>
<dbReference type="Proteomes" id="UP000277766">
    <property type="component" value="Unassembled WGS sequence"/>
</dbReference>
<dbReference type="Pfam" id="PF04471">
    <property type="entry name" value="Mrr_cat"/>
    <property type="match status" value="1"/>
</dbReference>
<evidence type="ECO:0000313" key="2">
    <source>
        <dbReference type="EMBL" id="RTR27483.1"/>
    </source>
</evidence>
<dbReference type="GO" id="GO:0009307">
    <property type="term" value="P:DNA restriction-modification system"/>
    <property type="evidence" value="ECO:0007669"/>
    <property type="project" value="InterPro"/>
</dbReference>
<dbReference type="InterPro" id="IPR052906">
    <property type="entry name" value="Type_IV_Methyl-Rstrct_Enzyme"/>
</dbReference>
<dbReference type="AlphaFoldDB" id="A0A431VW97"/>
<proteinExistence type="predicted"/>
<dbReference type="SUPFAM" id="SSF52980">
    <property type="entry name" value="Restriction endonuclease-like"/>
    <property type="match status" value="1"/>
</dbReference>
<dbReference type="SUPFAM" id="SSF46785">
    <property type="entry name" value="Winged helix' DNA-binding domain"/>
    <property type="match status" value="1"/>
</dbReference>
<dbReference type="PANTHER" id="PTHR30015">
    <property type="entry name" value="MRR RESTRICTION SYSTEM PROTEIN"/>
    <property type="match status" value="1"/>
</dbReference>
<dbReference type="Gene3D" id="3.40.1350.10">
    <property type="match status" value="1"/>
</dbReference>
<comment type="caution">
    <text evidence="2">The sequence shown here is derived from an EMBL/GenBank/DDBJ whole genome shotgun (WGS) entry which is preliminary data.</text>
</comment>
<protein>
    <submittedName>
        <fullName evidence="2">Restriction endonuclease</fullName>
    </submittedName>
</protein>
<keyword evidence="2" id="KW-0255">Endonuclease</keyword>
<dbReference type="InterPro" id="IPR036390">
    <property type="entry name" value="WH_DNA-bd_sf"/>
</dbReference>
<dbReference type="GO" id="GO:0015666">
    <property type="term" value="F:restriction endodeoxyribonuclease activity"/>
    <property type="evidence" value="ECO:0007669"/>
    <property type="project" value="TreeGrafter"/>
</dbReference>
<dbReference type="InterPro" id="IPR007560">
    <property type="entry name" value="Restrct_endonuc_IV_Mrr"/>
</dbReference>
<dbReference type="InterPro" id="IPR011335">
    <property type="entry name" value="Restrct_endonuc-II-like"/>
</dbReference>
<keyword evidence="3" id="KW-1185">Reference proteome</keyword>
<evidence type="ECO:0000313" key="3">
    <source>
        <dbReference type="Proteomes" id="UP000277766"/>
    </source>
</evidence>
<name>A0A431VW97_9DEIO</name>
<dbReference type="InterPro" id="IPR011856">
    <property type="entry name" value="tRNA_endonuc-like_dom_sf"/>
</dbReference>
<accession>A0A431VW97</accession>
<dbReference type="RefSeq" id="WP_126351927.1">
    <property type="nucleotide sequence ID" value="NZ_CP086380.1"/>
</dbReference>
<dbReference type="EMBL" id="RXPE01000010">
    <property type="protein sequence ID" value="RTR27483.1"/>
    <property type="molecule type" value="Genomic_DNA"/>
</dbReference>
<reference evidence="2 3" key="1">
    <citation type="submission" date="2018-12" db="EMBL/GenBank/DDBJ databases">
        <title>Deinococcus radiophilus ATCC 27603 genome sequencing and assembly.</title>
        <authorList>
            <person name="Maclea K.S."/>
            <person name="Maynard C.R."/>
        </authorList>
    </citation>
    <scope>NUCLEOTIDE SEQUENCE [LARGE SCALE GENOMIC DNA]</scope>
    <source>
        <strain evidence="2 3">ATCC 27603</strain>
    </source>
</reference>
<sequence>MTTTNKARTPWLPTYDWAVALYNILPNISIAAISSMERAINNQVGSAAHPVDWSKPDEWIAQRLEGEDKALALMIWESTDRLVNPRYITGSLILGKQNGLLDTSETKFQLTTAGQDFVRRKRQAIAAVDNQEGITQILTALLAVDAAKRKELYPLWLEELGGDNRAESTLMGLLYERLNNLIQRGLVERKQGHRYCLTSKGRVKAERALSPELSQRRRLDDAMKAYRAEQRQKLRDILSTMNPYKFEHLIASLLEEMDYTDVQVTKQSGDKGIDVVATARFGITTVREVVQVKRVQGTTGAPVINQLRGSLHTYNAIKGMVITLGTFSAEAKRESLPHNAAPITLIDGETLIDLLIEHEVGVIPRKVSVFDVDESFFLGQAPPISDQELGAAEPQ</sequence>
<gene>
    <name evidence="2" type="ORF">EJ104_06370</name>
</gene>